<dbReference type="InterPro" id="IPR016181">
    <property type="entry name" value="Acyl_CoA_acyltransferase"/>
</dbReference>
<keyword evidence="2" id="KW-0012">Acyltransferase</keyword>
<comment type="similarity">
    <text evidence="3">Belongs to the acetyltransferase family. RimJ subfamily.</text>
</comment>
<evidence type="ECO:0000256" key="4">
    <source>
        <dbReference type="SAM" id="MobiDB-lite"/>
    </source>
</evidence>
<dbReference type="InterPro" id="IPR000182">
    <property type="entry name" value="GNAT_dom"/>
</dbReference>
<gene>
    <name evidence="6" type="ORF">LOCC1_G002109</name>
</gene>
<dbReference type="InterPro" id="IPR051531">
    <property type="entry name" value="N-acetyltransferase"/>
</dbReference>
<dbReference type="OrthoDB" id="630895at2759"/>
<protein>
    <recommendedName>
        <fullName evidence="5">N-acetyltransferase domain-containing protein</fullName>
    </recommendedName>
</protein>
<evidence type="ECO:0000256" key="1">
    <source>
        <dbReference type="ARBA" id="ARBA00022679"/>
    </source>
</evidence>
<dbReference type="PANTHER" id="PTHR43792">
    <property type="entry name" value="GNAT FAMILY, PUTATIVE (AFU_ORTHOLOGUE AFUA_3G00765)-RELATED-RELATED"/>
    <property type="match status" value="1"/>
</dbReference>
<reference evidence="6 7" key="1">
    <citation type="submission" date="2018-05" db="EMBL/GenBank/DDBJ databases">
        <title>Genome sequencing and assembly of the regulated plant pathogen Lachnellula willkommii and related sister species for the development of diagnostic species identification markers.</title>
        <authorList>
            <person name="Giroux E."/>
            <person name="Bilodeau G."/>
        </authorList>
    </citation>
    <scope>NUCLEOTIDE SEQUENCE [LARGE SCALE GENOMIC DNA]</scope>
    <source>
        <strain evidence="6 7">CBS 160.35</strain>
    </source>
</reference>
<dbReference type="Gene3D" id="3.40.630.30">
    <property type="match status" value="1"/>
</dbReference>
<dbReference type="PANTHER" id="PTHR43792:SF8">
    <property type="entry name" value="[RIBOSOMAL PROTEIN US5]-ALANINE N-ACETYLTRANSFERASE"/>
    <property type="match status" value="1"/>
</dbReference>
<evidence type="ECO:0000313" key="6">
    <source>
        <dbReference type="EMBL" id="TVY46774.1"/>
    </source>
</evidence>
<dbReference type="Pfam" id="PF13302">
    <property type="entry name" value="Acetyltransf_3"/>
    <property type="match status" value="1"/>
</dbReference>
<accession>A0A8H8S4N2</accession>
<proteinExistence type="inferred from homology"/>
<feature type="region of interest" description="Disordered" evidence="4">
    <location>
        <begin position="1"/>
        <end position="21"/>
    </location>
</feature>
<evidence type="ECO:0000313" key="7">
    <source>
        <dbReference type="Proteomes" id="UP000443090"/>
    </source>
</evidence>
<dbReference type="Proteomes" id="UP000443090">
    <property type="component" value="Unassembled WGS sequence"/>
</dbReference>
<dbReference type="GO" id="GO:0016747">
    <property type="term" value="F:acyltransferase activity, transferring groups other than amino-acyl groups"/>
    <property type="evidence" value="ECO:0007669"/>
    <property type="project" value="InterPro"/>
</dbReference>
<dbReference type="AlphaFoldDB" id="A0A8H8S4N2"/>
<keyword evidence="7" id="KW-1185">Reference proteome</keyword>
<name>A0A8H8S4N2_9HELO</name>
<comment type="caution">
    <text evidence="6">The sequence shown here is derived from an EMBL/GenBank/DDBJ whole genome shotgun (WGS) entry which is preliminary data.</text>
</comment>
<evidence type="ECO:0000256" key="2">
    <source>
        <dbReference type="ARBA" id="ARBA00023315"/>
    </source>
</evidence>
<feature type="domain" description="N-acetyltransferase" evidence="5">
    <location>
        <begin position="36"/>
        <end position="196"/>
    </location>
</feature>
<organism evidence="6 7">
    <name type="scientific">Lachnellula occidentalis</name>
    <dbReference type="NCBI Taxonomy" id="215460"/>
    <lineage>
        <taxon>Eukaryota</taxon>
        <taxon>Fungi</taxon>
        <taxon>Dikarya</taxon>
        <taxon>Ascomycota</taxon>
        <taxon>Pezizomycotina</taxon>
        <taxon>Leotiomycetes</taxon>
        <taxon>Helotiales</taxon>
        <taxon>Lachnaceae</taxon>
        <taxon>Lachnellula</taxon>
    </lineage>
</organism>
<dbReference type="EMBL" id="QGMI01000128">
    <property type="protein sequence ID" value="TVY46774.1"/>
    <property type="molecule type" value="Genomic_DNA"/>
</dbReference>
<keyword evidence="1" id="KW-0808">Transferase</keyword>
<evidence type="ECO:0000259" key="5">
    <source>
        <dbReference type="Pfam" id="PF13302"/>
    </source>
</evidence>
<dbReference type="SUPFAM" id="SSF55729">
    <property type="entry name" value="Acyl-CoA N-acyltransferases (Nat)"/>
    <property type="match status" value="1"/>
</dbReference>
<evidence type="ECO:0000256" key="3">
    <source>
        <dbReference type="ARBA" id="ARBA00038502"/>
    </source>
</evidence>
<feature type="compositionally biased region" description="Polar residues" evidence="4">
    <location>
        <begin position="1"/>
        <end position="10"/>
    </location>
</feature>
<sequence>MAEPTPTTDSASHKLEHTPSGTPYIALTTRAQVPIYLTKLREGDEERMQQTVAIDAIGDMLIGPPKPYTLDDAKWWLNQQCNHVYNLPPAVTGQADLPLTCLRASDPETGPFIGSVGLAPHDGPMTSVVRERKERVEGEGRDVDLGYYLHPDWQGKGIMKPAVRAIVEWGRKEESVRTVFVRVLQTNVVSMRIVTSLPQFVRCNGEDDFVQYPENKGGGKRRMYIWVWKL</sequence>